<dbReference type="Gene3D" id="1.10.287.410">
    <property type="match status" value="1"/>
</dbReference>
<keyword evidence="4 7" id="KW-0732">Signal</keyword>
<dbReference type="GeneID" id="66061013"/>
<dbReference type="Gene3D" id="3.40.50.1820">
    <property type="entry name" value="alpha/beta hydrolase"/>
    <property type="match status" value="1"/>
</dbReference>
<feature type="signal peptide" evidence="7">
    <location>
        <begin position="1"/>
        <end position="17"/>
    </location>
</feature>
<dbReference type="EC" id="3.4.16.-" evidence="7"/>
<dbReference type="InterPro" id="IPR001563">
    <property type="entry name" value="Peptidase_S10"/>
</dbReference>
<keyword evidence="5 7" id="KW-0378">Hydrolase</keyword>
<evidence type="ECO:0000256" key="3">
    <source>
        <dbReference type="ARBA" id="ARBA00022670"/>
    </source>
</evidence>
<dbReference type="SUPFAM" id="SSF53474">
    <property type="entry name" value="alpha/beta-Hydrolases"/>
    <property type="match status" value="1"/>
</dbReference>
<dbReference type="PROSITE" id="PS00560">
    <property type="entry name" value="CARBOXYPEPT_SER_HIS"/>
    <property type="match status" value="1"/>
</dbReference>
<evidence type="ECO:0000313" key="8">
    <source>
        <dbReference type="EMBL" id="QUC15994.1"/>
    </source>
</evidence>
<dbReference type="RefSeq" id="XP_042993667.1">
    <property type="nucleotide sequence ID" value="XM_043137733.1"/>
</dbReference>
<dbReference type="InterPro" id="IPR029058">
    <property type="entry name" value="AB_hydrolase_fold"/>
</dbReference>
<evidence type="ECO:0000256" key="5">
    <source>
        <dbReference type="ARBA" id="ARBA00022801"/>
    </source>
</evidence>
<reference evidence="8" key="1">
    <citation type="submission" date="2020-03" db="EMBL/GenBank/DDBJ databases">
        <title>A mixture of massive structural variations and highly conserved coding sequences in Ustilaginoidea virens genome.</title>
        <authorList>
            <person name="Zhang K."/>
            <person name="Zhao Z."/>
            <person name="Zhang Z."/>
            <person name="Li Y."/>
            <person name="Hsiang T."/>
            <person name="Sun W."/>
        </authorList>
    </citation>
    <scope>NUCLEOTIDE SEQUENCE</scope>
    <source>
        <strain evidence="8">UV-8b</strain>
    </source>
</reference>
<dbReference type="AlphaFoldDB" id="A0A8E5HID3"/>
<dbReference type="EMBL" id="CP072753">
    <property type="protein sequence ID" value="QUC15994.1"/>
    <property type="molecule type" value="Genomic_DNA"/>
</dbReference>
<comment type="similarity">
    <text evidence="1 7">Belongs to the peptidase S10 family.</text>
</comment>
<organism evidence="8 9">
    <name type="scientific">Ustilaginoidea virens</name>
    <name type="common">Rice false smut fungus</name>
    <name type="synonym">Villosiclava virens</name>
    <dbReference type="NCBI Taxonomy" id="1159556"/>
    <lineage>
        <taxon>Eukaryota</taxon>
        <taxon>Fungi</taxon>
        <taxon>Dikarya</taxon>
        <taxon>Ascomycota</taxon>
        <taxon>Pezizomycotina</taxon>
        <taxon>Sordariomycetes</taxon>
        <taxon>Hypocreomycetidae</taxon>
        <taxon>Hypocreales</taxon>
        <taxon>Clavicipitaceae</taxon>
        <taxon>Ustilaginoidea</taxon>
    </lineage>
</organism>
<proteinExistence type="inferred from homology"/>
<dbReference type="Proteomes" id="UP000027002">
    <property type="component" value="Chromosome 1"/>
</dbReference>
<dbReference type="GO" id="GO:0006508">
    <property type="term" value="P:proteolysis"/>
    <property type="evidence" value="ECO:0007669"/>
    <property type="project" value="UniProtKB-KW"/>
</dbReference>
<dbReference type="PANTHER" id="PTHR11802">
    <property type="entry name" value="SERINE PROTEASE FAMILY S10 SERINE CARBOXYPEPTIDASE"/>
    <property type="match status" value="1"/>
</dbReference>
<dbReference type="KEGG" id="uvi:66061013"/>
<feature type="chain" id="PRO_5034351790" description="Carboxypeptidase" evidence="7">
    <location>
        <begin position="18"/>
        <end position="494"/>
    </location>
</feature>
<dbReference type="GO" id="GO:0000324">
    <property type="term" value="C:fungal-type vacuole"/>
    <property type="evidence" value="ECO:0007669"/>
    <property type="project" value="TreeGrafter"/>
</dbReference>
<dbReference type="PROSITE" id="PS00131">
    <property type="entry name" value="CARBOXYPEPT_SER_SER"/>
    <property type="match status" value="1"/>
</dbReference>
<evidence type="ECO:0000256" key="4">
    <source>
        <dbReference type="ARBA" id="ARBA00022729"/>
    </source>
</evidence>
<dbReference type="GO" id="GO:0004185">
    <property type="term" value="F:serine-type carboxypeptidase activity"/>
    <property type="evidence" value="ECO:0007669"/>
    <property type="project" value="UniProtKB-UniRule"/>
</dbReference>
<dbReference type="OrthoDB" id="443318at2759"/>
<dbReference type="InterPro" id="IPR033124">
    <property type="entry name" value="Ser_caboxypep_his_AS"/>
</dbReference>
<sequence>MRSSVISLLSLASLVAALPSRTAGPKPALKRSTFRKPDSQWSHVIHGADVKTAKGSRGQLENYALRANKVDPSSLGVDTVKQYSGYLDDNATDKHLFYWFFESRNDPKNDPVFLWLTGGPGCSSMTGLFMELGPSHIDQNGQLVRNEYAWNSNASVIFLDQPVNTGFSYSNSPVSTTAAAAKDVYALLTLFFAKFPEYARQDFHISGESYAGHYIPIFASEILSHKDRNINLKSALIGNGLTDALTQYAAYEPMACGKGGHPAVLDQQSCRSMRDALPTCQRTIQACYKGNQDACATASDDCDGQLLGPYEQTGLNPYDIRKQCVGGGLCYSELDWIQTWLNRDDVMQALGVEVDGFSTCNSQVNNAFRQAGDWFLPIHRSVPGILAQIPVLIYAGDCDFICNWLGNQAWTNALKWPGHDAFNSAQSVELTLGPSPAYGTIKHAKGFAFLRVYQAGHMVPYDQPASTLDFVNRWARGEWAKSNPAPAHPTEGRT</sequence>
<evidence type="ECO:0000256" key="6">
    <source>
        <dbReference type="ARBA" id="ARBA00023180"/>
    </source>
</evidence>
<name>A0A8E5HID3_USTVR</name>
<accession>A0A8E5HID3</accession>
<protein>
    <recommendedName>
        <fullName evidence="7">Carboxypeptidase</fullName>
        <ecNumber evidence="7">3.4.16.-</ecNumber>
    </recommendedName>
</protein>
<keyword evidence="3 7" id="KW-0645">Protease</keyword>
<keyword evidence="2 7" id="KW-0121">Carboxypeptidase</keyword>
<keyword evidence="9" id="KW-1185">Reference proteome</keyword>
<gene>
    <name evidence="8" type="ORF">UV8b_00235</name>
</gene>
<dbReference type="PRINTS" id="PR00724">
    <property type="entry name" value="CRBOXYPTASEC"/>
</dbReference>
<dbReference type="Pfam" id="PF00450">
    <property type="entry name" value="Peptidase_S10"/>
    <property type="match status" value="1"/>
</dbReference>
<keyword evidence="6" id="KW-0325">Glycoprotein</keyword>
<evidence type="ECO:0000256" key="2">
    <source>
        <dbReference type="ARBA" id="ARBA00022645"/>
    </source>
</evidence>
<evidence type="ECO:0000313" key="9">
    <source>
        <dbReference type="Proteomes" id="UP000027002"/>
    </source>
</evidence>
<dbReference type="InterPro" id="IPR018202">
    <property type="entry name" value="Ser_caboxypep_ser_AS"/>
</dbReference>
<evidence type="ECO:0000256" key="1">
    <source>
        <dbReference type="ARBA" id="ARBA00009431"/>
    </source>
</evidence>
<evidence type="ECO:0000256" key="7">
    <source>
        <dbReference type="RuleBase" id="RU361156"/>
    </source>
</evidence>
<dbReference type="PANTHER" id="PTHR11802:SF113">
    <property type="entry name" value="SERINE CARBOXYPEPTIDASE CTSA-4.1"/>
    <property type="match status" value="1"/>
</dbReference>